<feature type="domain" description="PDZ" evidence="5">
    <location>
        <begin position="219"/>
        <end position="303"/>
    </location>
</feature>
<protein>
    <submittedName>
        <fullName evidence="8">Glutamate receptor-interacting protein 1</fullName>
    </submittedName>
</protein>
<dbReference type="WBParaSite" id="EVEC_0000812901-mRNA-1">
    <property type="protein sequence ID" value="EVEC_0000812901-mRNA-1"/>
    <property type="gene ID" value="EVEC_0000812901"/>
</dbReference>
<organism evidence="8">
    <name type="scientific">Enterobius vermicularis</name>
    <name type="common">Human pinworm</name>
    <dbReference type="NCBI Taxonomy" id="51028"/>
    <lineage>
        <taxon>Eukaryota</taxon>
        <taxon>Metazoa</taxon>
        <taxon>Ecdysozoa</taxon>
        <taxon>Nematoda</taxon>
        <taxon>Chromadorea</taxon>
        <taxon>Rhabditida</taxon>
        <taxon>Spirurina</taxon>
        <taxon>Oxyuridomorpha</taxon>
        <taxon>Oxyuroidea</taxon>
        <taxon>Oxyuridae</taxon>
        <taxon>Enterobius</taxon>
    </lineage>
</organism>
<keyword evidence="7" id="KW-1185">Reference proteome</keyword>
<evidence type="ECO:0000313" key="6">
    <source>
        <dbReference type="EMBL" id="VDD92862.1"/>
    </source>
</evidence>
<dbReference type="GO" id="GO:0098887">
    <property type="term" value="P:neurotransmitter receptor transport, endosome to postsynaptic membrane"/>
    <property type="evidence" value="ECO:0007669"/>
    <property type="project" value="TreeGrafter"/>
</dbReference>
<evidence type="ECO:0000256" key="2">
    <source>
        <dbReference type="ARBA" id="ARBA00022490"/>
    </source>
</evidence>
<dbReference type="OrthoDB" id="75502at2759"/>
<dbReference type="Pfam" id="PF00595">
    <property type="entry name" value="PDZ"/>
    <property type="match status" value="4"/>
</dbReference>
<dbReference type="InterPro" id="IPR043545">
    <property type="entry name" value="GRIP1/2"/>
</dbReference>
<dbReference type="EMBL" id="UXUI01009007">
    <property type="protein sequence ID" value="VDD92862.1"/>
    <property type="molecule type" value="Genomic_DNA"/>
</dbReference>
<dbReference type="PROSITE" id="PS50106">
    <property type="entry name" value="PDZ"/>
    <property type="match status" value="4"/>
</dbReference>
<sequence>MHGSLTTVPNGEVCHSETMEVVLHSYAKGVYGLSLNKQQGIGPSDDQHRPLFISYIEKSSPAERSGVLQVGDRVLAINDWCTADATVEEASKRIRQSSSPLTLTVEFDVIESVIPSNGILNVKLAKRGNNLGIVVRCEADGKKGEPVIISDIRTGSVAHRCGSIHVGDRVLAIDNIALNSCTVEEAMRLLKRSGEVVKLKIRKSFTPTTDEPDSLQKVVYSIELNRRGRPVGITIASRGEVGDPVIISQLAPNGLAERTGAFRVGDQILAINGESIEGKKVSDAIRLLQQNADLVTIKISRILEPATASYTAFYNSTGLPNTHRSRHSRSTVPSDSFSEASEKMGTPIQSVDSAVESLEDSPVGQQRASSVTRRVGIQEQMIKYRSGGDDRVDWRATHDYVNNNAPMQSPLSPCHTNETPNPTSINPGLQQPETFGWDSGLSSTTDNNAAECCLCQKASTSDNEDWVKILEALETVGEAEMLQKLEDSIMGGNVPIQPGTSNAHSASTLLSPPLGGRQQWHPFAPSAANTILRQPATKFTPSPVPHPLTQMRDVLSSEKAEALSTNSNESGSFGSNVPPSMPPPKPPRYETRESTSMLDPYKRNFDSDMTIPYITSPVPPSQLRGSDQSIPVTSLVLHELCPKVQASSPKVVTRGTTHRVTLHKVLHNASELYFSKIYPLFHDPGTDSFGFSISDGVGENAGVYINTIMPGGPADKSGNMFPLDRILQVNDTSLEYLDCDIAVPLLNVDKIDLVLYREVAPNVGSNRVSGVATFVNNINHELKDSSV</sequence>
<dbReference type="AlphaFoldDB" id="A0A158QB37"/>
<feature type="domain" description="PDZ" evidence="5">
    <location>
        <begin position="121"/>
        <end position="205"/>
    </location>
</feature>
<evidence type="ECO:0000256" key="4">
    <source>
        <dbReference type="SAM" id="MobiDB-lite"/>
    </source>
</evidence>
<feature type="region of interest" description="Disordered" evidence="4">
    <location>
        <begin position="556"/>
        <end position="595"/>
    </location>
</feature>
<feature type="region of interest" description="Disordered" evidence="4">
    <location>
        <begin position="318"/>
        <end position="347"/>
    </location>
</feature>
<dbReference type="PANTHER" id="PTHR46227">
    <property type="entry name" value="GLUTAMATE RECEPTOR-INTERACTING PROTEIN GRIP"/>
    <property type="match status" value="1"/>
</dbReference>
<dbReference type="SMART" id="SM00228">
    <property type="entry name" value="PDZ"/>
    <property type="match status" value="4"/>
</dbReference>
<keyword evidence="3" id="KW-0677">Repeat</keyword>
<accession>A0A158QB37</accession>
<evidence type="ECO:0000313" key="8">
    <source>
        <dbReference type="WBParaSite" id="EVEC_0000812901-mRNA-1"/>
    </source>
</evidence>
<dbReference type="Gene3D" id="2.30.42.10">
    <property type="match status" value="4"/>
</dbReference>
<dbReference type="STRING" id="51028.A0A158QB37"/>
<reference evidence="8" key="1">
    <citation type="submission" date="2016-04" db="UniProtKB">
        <authorList>
            <consortium name="WormBaseParasite"/>
        </authorList>
    </citation>
    <scope>IDENTIFICATION</scope>
</reference>
<gene>
    <name evidence="6" type="ORF">EVEC_LOCUS7613</name>
</gene>
<reference evidence="6 7" key="2">
    <citation type="submission" date="2018-10" db="EMBL/GenBank/DDBJ databases">
        <authorList>
            <consortium name="Pathogen Informatics"/>
        </authorList>
    </citation>
    <scope>NUCLEOTIDE SEQUENCE [LARGE SCALE GENOMIC DNA]</scope>
</reference>
<dbReference type="SUPFAM" id="SSF50156">
    <property type="entry name" value="PDZ domain-like"/>
    <property type="match status" value="4"/>
</dbReference>
<proteinExistence type="predicted"/>
<dbReference type="Proteomes" id="UP000274131">
    <property type="component" value="Unassembled WGS sequence"/>
</dbReference>
<dbReference type="InterPro" id="IPR001478">
    <property type="entry name" value="PDZ"/>
</dbReference>
<dbReference type="InterPro" id="IPR036034">
    <property type="entry name" value="PDZ_sf"/>
</dbReference>
<dbReference type="PANTHER" id="PTHR46227:SF2">
    <property type="entry name" value="FI03335P"/>
    <property type="match status" value="1"/>
</dbReference>
<evidence type="ECO:0000256" key="3">
    <source>
        <dbReference type="ARBA" id="ARBA00022737"/>
    </source>
</evidence>
<comment type="subcellular location">
    <subcellularLocation>
        <location evidence="1">Cytoplasm</location>
    </subcellularLocation>
</comment>
<evidence type="ECO:0000256" key="1">
    <source>
        <dbReference type="ARBA" id="ARBA00004496"/>
    </source>
</evidence>
<evidence type="ECO:0000313" key="7">
    <source>
        <dbReference type="Proteomes" id="UP000274131"/>
    </source>
</evidence>
<feature type="domain" description="PDZ" evidence="5">
    <location>
        <begin position="20"/>
        <end position="109"/>
    </location>
</feature>
<dbReference type="GO" id="GO:0005737">
    <property type="term" value="C:cytoplasm"/>
    <property type="evidence" value="ECO:0007669"/>
    <property type="project" value="UniProtKB-SubCell"/>
</dbReference>
<name>A0A158QB37_ENTVE</name>
<keyword evidence="2" id="KW-0963">Cytoplasm</keyword>
<feature type="compositionally biased region" description="Polar residues" evidence="4">
    <location>
        <begin position="563"/>
        <end position="577"/>
    </location>
</feature>
<feature type="compositionally biased region" description="Polar residues" evidence="4">
    <location>
        <begin position="330"/>
        <end position="339"/>
    </location>
</feature>
<evidence type="ECO:0000259" key="5">
    <source>
        <dbReference type="PROSITE" id="PS50106"/>
    </source>
</evidence>
<feature type="domain" description="PDZ" evidence="5">
    <location>
        <begin position="685"/>
        <end position="746"/>
    </location>
</feature>